<sequence length="23" mass="2866">MNEFKKYRRTNVSEMRSYIKGEV</sequence>
<dbReference type="AlphaFoldDB" id="A0A0F9QGU9"/>
<comment type="caution">
    <text evidence="1">The sequence shown here is derived from an EMBL/GenBank/DDBJ whole genome shotgun (WGS) entry which is preliminary data.</text>
</comment>
<name>A0A0F9QGU9_9ZZZZ</name>
<organism evidence="1">
    <name type="scientific">marine sediment metagenome</name>
    <dbReference type="NCBI Taxonomy" id="412755"/>
    <lineage>
        <taxon>unclassified sequences</taxon>
        <taxon>metagenomes</taxon>
        <taxon>ecological metagenomes</taxon>
    </lineage>
</organism>
<evidence type="ECO:0000313" key="1">
    <source>
        <dbReference type="EMBL" id="KKN12406.1"/>
    </source>
</evidence>
<accession>A0A0F9QGU9</accession>
<feature type="non-terminal residue" evidence="1">
    <location>
        <position position="23"/>
    </location>
</feature>
<proteinExistence type="predicted"/>
<reference evidence="1" key="1">
    <citation type="journal article" date="2015" name="Nature">
        <title>Complex archaea that bridge the gap between prokaryotes and eukaryotes.</title>
        <authorList>
            <person name="Spang A."/>
            <person name="Saw J.H."/>
            <person name="Jorgensen S.L."/>
            <person name="Zaremba-Niedzwiedzka K."/>
            <person name="Martijn J."/>
            <person name="Lind A.E."/>
            <person name="van Eijk R."/>
            <person name="Schleper C."/>
            <person name="Guy L."/>
            <person name="Ettema T.J."/>
        </authorList>
    </citation>
    <scope>NUCLEOTIDE SEQUENCE</scope>
</reference>
<protein>
    <submittedName>
        <fullName evidence="1">Uncharacterized protein</fullName>
    </submittedName>
</protein>
<gene>
    <name evidence="1" type="ORF">LCGC14_1016610</name>
</gene>
<dbReference type="EMBL" id="LAZR01004035">
    <property type="protein sequence ID" value="KKN12406.1"/>
    <property type="molecule type" value="Genomic_DNA"/>
</dbReference>